<dbReference type="GeneID" id="57133517"/>
<protein>
    <recommendedName>
        <fullName evidence="4">Phosphoribosylglycinamide formyltransferase</fullName>
        <ecNumber evidence="4">2.1.2.2</ecNumber>
    </recommendedName>
    <alternativeName>
        <fullName evidence="4">5'-phosphoribosylglycinamide transformylase</fullName>
    </alternativeName>
    <alternativeName>
        <fullName evidence="4">GAR transformylase</fullName>
        <shortName evidence="4">GART</shortName>
    </alternativeName>
</protein>
<feature type="active site" description="Proton donor" evidence="4">
    <location>
        <position position="108"/>
    </location>
</feature>
<feature type="binding site" evidence="4">
    <location>
        <position position="64"/>
    </location>
    <ligand>
        <name>(6R)-10-formyltetrahydrofolate</name>
        <dbReference type="ChEBI" id="CHEBI:195366"/>
    </ligand>
</feature>
<dbReference type="EMBL" id="CP122959">
    <property type="protein sequence ID" value="WGI19835.1"/>
    <property type="molecule type" value="Genomic_DNA"/>
</dbReference>
<dbReference type="CDD" id="cd08645">
    <property type="entry name" value="FMT_core_GART"/>
    <property type="match status" value="1"/>
</dbReference>
<evidence type="ECO:0000256" key="1">
    <source>
        <dbReference type="ARBA" id="ARBA00005054"/>
    </source>
</evidence>
<evidence type="ECO:0000313" key="5">
    <source>
        <dbReference type="EMBL" id="WGI19835.1"/>
    </source>
</evidence>
<dbReference type="InterPro" id="IPR004607">
    <property type="entry name" value="GART"/>
</dbReference>
<reference evidence="5" key="1">
    <citation type="submission" date="2023-04" db="EMBL/GenBank/DDBJ databases">
        <title>Novel strain of Lactilactobacillus sakei and use thereof.</title>
        <authorList>
            <person name="Kim S.Y."/>
        </authorList>
    </citation>
    <scope>NUCLEOTIDE SEQUENCE</scope>
    <source>
        <strain evidence="5">HUP1</strain>
    </source>
</reference>
<dbReference type="NCBIfam" id="TIGR00639">
    <property type="entry name" value="PurN"/>
    <property type="match status" value="1"/>
</dbReference>
<dbReference type="EC" id="2.1.2.2" evidence="4"/>
<keyword evidence="2 4" id="KW-0808">Transferase</keyword>
<gene>
    <name evidence="4 5" type="primary">purN</name>
    <name evidence="5" type="ORF">QBD03_03760</name>
</gene>
<dbReference type="GO" id="GO:0006189">
    <property type="term" value="P:'de novo' IMP biosynthetic process"/>
    <property type="evidence" value="ECO:0007669"/>
    <property type="project" value="UniProtKB-UniRule"/>
</dbReference>
<comment type="catalytic activity">
    <reaction evidence="4">
        <text>N(1)-(5-phospho-beta-D-ribosyl)glycinamide + (6R)-10-formyltetrahydrofolate = N(2)-formyl-N(1)-(5-phospho-beta-D-ribosyl)glycinamide + (6S)-5,6,7,8-tetrahydrofolate + H(+)</text>
        <dbReference type="Rhea" id="RHEA:15053"/>
        <dbReference type="ChEBI" id="CHEBI:15378"/>
        <dbReference type="ChEBI" id="CHEBI:57453"/>
        <dbReference type="ChEBI" id="CHEBI:143788"/>
        <dbReference type="ChEBI" id="CHEBI:147286"/>
        <dbReference type="ChEBI" id="CHEBI:195366"/>
        <dbReference type="EC" id="2.1.2.2"/>
    </reaction>
</comment>
<feature type="site" description="Raises pKa of active site His" evidence="4">
    <location>
        <position position="144"/>
    </location>
</feature>
<comment type="function">
    <text evidence="4">Catalyzes the transfer of a formyl group from 10-formyltetrahydrofolate to 5-phospho-ribosyl-glycinamide (GAR), producing 5-phospho-ribosyl-N-formylglycinamide (FGAR) and tetrahydrofolate.</text>
</comment>
<dbReference type="InterPro" id="IPR002376">
    <property type="entry name" value="Formyl_transf_N"/>
</dbReference>
<name>A0A9N7IYG4_LATSK</name>
<proteinExistence type="inferred from homology"/>
<dbReference type="Pfam" id="PF00551">
    <property type="entry name" value="Formyl_trans_N"/>
    <property type="match status" value="1"/>
</dbReference>
<dbReference type="GO" id="GO:0004644">
    <property type="term" value="F:phosphoribosylglycinamide formyltransferase activity"/>
    <property type="evidence" value="ECO:0007669"/>
    <property type="project" value="UniProtKB-UniRule"/>
</dbReference>
<comment type="pathway">
    <text evidence="1 4">Purine metabolism; IMP biosynthesis via de novo pathway; N(2)-formyl-N(1)-(5-phospho-D-ribosyl)glycinamide from N(1)-(5-phospho-D-ribosyl)glycinamide (10-formyl THF route): step 1/1.</text>
</comment>
<dbReference type="SUPFAM" id="SSF53328">
    <property type="entry name" value="Formyltransferase"/>
    <property type="match status" value="1"/>
</dbReference>
<evidence type="ECO:0000256" key="4">
    <source>
        <dbReference type="HAMAP-Rule" id="MF_01930"/>
    </source>
</evidence>
<dbReference type="GO" id="GO:0005829">
    <property type="term" value="C:cytosol"/>
    <property type="evidence" value="ECO:0007669"/>
    <property type="project" value="TreeGrafter"/>
</dbReference>
<dbReference type="Gene3D" id="3.40.50.170">
    <property type="entry name" value="Formyl transferase, N-terminal domain"/>
    <property type="match status" value="1"/>
</dbReference>
<accession>A0A9N7IYG4</accession>
<dbReference type="AlphaFoldDB" id="A0A9N7IYG4"/>
<dbReference type="HAMAP" id="MF_01930">
    <property type="entry name" value="PurN"/>
    <property type="match status" value="1"/>
</dbReference>
<feature type="binding site" evidence="4">
    <location>
        <position position="106"/>
    </location>
    <ligand>
        <name>(6R)-10-formyltetrahydrofolate</name>
        <dbReference type="ChEBI" id="CHEBI:195366"/>
    </ligand>
</feature>
<evidence type="ECO:0000256" key="3">
    <source>
        <dbReference type="ARBA" id="ARBA00022755"/>
    </source>
</evidence>
<dbReference type="Proteomes" id="UP001179858">
    <property type="component" value="Chromosome"/>
</dbReference>
<dbReference type="PANTHER" id="PTHR43369">
    <property type="entry name" value="PHOSPHORIBOSYLGLYCINAMIDE FORMYLTRANSFERASE"/>
    <property type="match status" value="1"/>
</dbReference>
<sequence>MRVAIFASGTGSNFEAIADNQRLQQAGLEIVQLVCDRPQAAVIEKAHRREVPVTVLAPRQFENRQAYEQAVVAQLAPLAIDYIILAGYMRIITPVLLGAYPQRIINIHPALLPSFPGIHGIEDAYRAKVSETGVTVHYIDEGVDTGPIIAQATVPVKPNDTLATLEARVHAVEHQLYPAVIYDLVQKNN</sequence>
<organism evidence="5 6">
    <name type="scientific">Latilactobacillus sakei</name>
    <name type="common">Lactobacillus sakei</name>
    <dbReference type="NCBI Taxonomy" id="1599"/>
    <lineage>
        <taxon>Bacteria</taxon>
        <taxon>Bacillati</taxon>
        <taxon>Bacillota</taxon>
        <taxon>Bacilli</taxon>
        <taxon>Lactobacillales</taxon>
        <taxon>Lactobacillaceae</taxon>
        <taxon>Latilactobacillus</taxon>
    </lineage>
</organism>
<evidence type="ECO:0000256" key="2">
    <source>
        <dbReference type="ARBA" id="ARBA00022679"/>
    </source>
</evidence>
<evidence type="ECO:0000313" key="6">
    <source>
        <dbReference type="Proteomes" id="UP001179858"/>
    </source>
</evidence>
<dbReference type="RefSeq" id="WP_035146576.1">
    <property type="nucleotide sequence ID" value="NZ_CM125432.1"/>
</dbReference>
<dbReference type="InterPro" id="IPR036477">
    <property type="entry name" value="Formyl_transf_N_sf"/>
</dbReference>
<feature type="binding site" evidence="4">
    <location>
        <begin position="89"/>
        <end position="92"/>
    </location>
    <ligand>
        <name>(6R)-10-formyltetrahydrofolate</name>
        <dbReference type="ChEBI" id="CHEBI:195366"/>
    </ligand>
</feature>
<feature type="binding site" evidence="4">
    <location>
        <begin position="11"/>
        <end position="13"/>
    </location>
    <ligand>
        <name>N(1)-(5-phospho-beta-D-ribosyl)glycinamide</name>
        <dbReference type="ChEBI" id="CHEBI:143788"/>
    </ligand>
</feature>
<keyword evidence="3 4" id="KW-0658">Purine biosynthesis</keyword>
<dbReference type="PANTHER" id="PTHR43369:SF2">
    <property type="entry name" value="PHOSPHORIBOSYLGLYCINAMIDE FORMYLTRANSFERASE"/>
    <property type="match status" value="1"/>
</dbReference>
<comment type="similarity">
    <text evidence="4">Belongs to the GART family.</text>
</comment>